<comment type="caution">
    <text evidence="3">The sequence shown here is derived from an EMBL/GenBank/DDBJ whole genome shotgun (WGS) entry which is preliminary data.</text>
</comment>
<dbReference type="AlphaFoldDB" id="A0AAD8W3L0"/>
<keyword evidence="4" id="KW-1185">Reference proteome</keyword>
<keyword evidence="2" id="KW-0472">Membrane</keyword>
<dbReference type="PANTHER" id="PTHR47592">
    <property type="entry name" value="PBF68 PROTEIN"/>
    <property type="match status" value="1"/>
</dbReference>
<dbReference type="EMBL" id="JAUUTY010000005">
    <property type="protein sequence ID" value="KAK1632404.1"/>
    <property type="molecule type" value="Genomic_DNA"/>
</dbReference>
<dbReference type="Pfam" id="PF14223">
    <property type="entry name" value="Retrotran_gag_2"/>
    <property type="match status" value="1"/>
</dbReference>
<keyword evidence="2" id="KW-0812">Transmembrane</keyword>
<name>A0AAD8W3L0_LOLMU</name>
<evidence type="ECO:0000256" key="2">
    <source>
        <dbReference type="SAM" id="Phobius"/>
    </source>
</evidence>
<dbReference type="Proteomes" id="UP001231189">
    <property type="component" value="Unassembled WGS sequence"/>
</dbReference>
<protein>
    <submittedName>
        <fullName evidence="3">Uncharacterized protein</fullName>
    </submittedName>
</protein>
<sequence>MSIRDTGKPLVDLTDDGEAGPSGLVKDEPVDEPDERVKQEVITDDMYNFHQYYDASGHRKYVGDVSLLAAVRGLHRRFGCFINRSDFTMGDINNSHGGAGAAAGATFPVAMYVLFLSYLALLLVPCLDLMHVLSLMCMVKQFSPSGFAAALKPSPFTGSHFKRWQNKTLLWLTSMGVHRVAEGTPRGPLTPDEDKAFGDATVIFVGAVLSVLGDKLVDAYLHIRNGKELWDALDAKFGAADAGGELYAMEQFNDYRMVENRSVVEQAHEIQIMAKELELLKCVLPDKFVVGCIVAKLPLHGGTLPLP</sequence>
<feature type="transmembrane region" description="Helical" evidence="2">
    <location>
        <begin position="109"/>
        <end position="130"/>
    </location>
</feature>
<evidence type="ECO:0000313" key="3">
    <source>
        <dbReference type="EMBL" id="KAK1632404.1"/>
    </source>
</evidence>
<accession>A0AAD8W3L0</accession>
<evidence type="ECO:0000313" key="4">
    <source>
        <dbReference type="Proteomes" id="UP001231189"/>
    </source>
</evidence>
<dbReference type="PANTHER" id="PTHR47592:SF27">
    <property type="entry name" value="OS08G0421700 PROTEIN"/>
    <property type="match status" value="1"/>
</dbReference>
<gene>
    <name evidence="3" type="ORF">QYE76_006719</name>
</gene>
<keyword evidence="2" id="KW-1133">Transmembrane helix</keyword>
<organism evidence="3 4">
    <name type="scientific">Lolium multiflorum</name>
    <name type="common">Italian ryegrass</name>
    <name type="synonym">Lolium perenne subsp. multiflorum</name>
    <dbReference type="NCBI Taxonomy" id="4521"/>
    <lineage>
        <taxon>Eukaryota</taxon>
        <taxon>Viridiplantae</taxon>
        <taxon>Streptophyta</taxon>
        <taxon>Embryophyta</taxon>
        <taxon>Tracheophyta</taxon>
        <taxon>Spermatophyta</taxon>
        <taxon>Magnoliopsida</taxon>
        <taxon>Liliopsida</taxon>
        <taxon>Poales</taxon>
        <taxon>Poaceae</taxon>
        <taxon>BOP clade</taxon>
        <taxon>Pooideae</taxon>
        <taxon>Poodae</taxon>
        <taxon>Poeae</taxon>
        <taxon>Poeae Chloroplast Group 2 (Poeae type)</taxon>
        <taxon>Loliodinae</taxon>
        <taxon>Loliinae</taxon>
        <taxon>Lolium</taxon>
    </lineage>
</organism>
<evidence type="ECO:0000256" key="1">
    <source>
        <dbReference type="SAM" id="MobiDB-lite"/>
    </source>
</evidence>
<reference evidence="3" key="1">
    <citation type="submission" date="2023-07" db="EMBL/GenBank/DDBJ databases">
        <title>A chromosome-level genome assembly of Lolium multiflorum.</title>
        <authorList>
            <person name="Chen Y."/>
            <person name="Copetti D."/>
            <person name="Kolliker R."/>
            <person name="Studer B."/>
        </authorList>
    </citation>
    <scope>NUCLEOTIDE SEQUENCE</scope>
    <source>
        <strain evidence="3">02402/16</strain>
        <tissue evidence="3">Leaf</tissue>
    </source>
</reference>
<proteinExistence type="predicted"/>
<feature type="region of interest" description="Disordered" evidence="1">
    <location>
        <begin position="1"/>
        <end position="34"/>
    </location>
</feature>